<accession>A0A1I5NW02</accession>
<dbReference type="InterPro" id="IPR003675">
    <property type="entry name" value="Rce1/LyrA-like_dom"/>
</dbReference>
<feature type="transmembrane region" description="Helical" evidence="1">
    <location>
        <begin position="79"/>
        <end position="100"/>
    </location>
</feature>
<feature type="transmembrane region" description="Helical" evidence="1">
    <location>
        <begin position="234"/>
        <end position="255"/>
    </location>
</feature>
<keyword evidence="1" id="KW-1133">Transmembrane helix</keyword>
<feature type="transmembrane region" description="Helical" evidence="1">
    <location>
        <begin position="12"/>
        <end position="34"/>
    </location>
</feature>
<keyword evidence="4" id="KW-1185">Reference proteome</keyword>
<dbReference type="Proteomes" id="UP000183769">
    <property type="component" value="Unassembled WGS sequence"/>
</dbReference>
<name>A0A1I5NW02_9EURY</name>
<evidence type="ECO:0000259" key="2">
    <source>
        <dbReference type="Pfam" id="PF02517"/>
    </source>
</evidence>
<evidence type="ECO:0000256" key="1">
    <source>
        <dbReference type="SAM" id="Phobius"/>
    </source>
</evidence>
<dbReference type="Pfam" id="PF02517">
    <property type="entry name" value="Rce1-like"/>
    <property type="match status" value="1"/>
</dbReference>
<protein>
    <submittedName>
        <fullName evidence="3">CDP-diacylglycerol--glycerol-3-phosphate 3-phosphatidyltransferase</fullName>
    </submittedName>
</protein>
<dbReference type="GO" id="GO:0016740">
    <property type="term" value="F:transferase activity"/>
    <property type="evidence" value="ECO:0007669"/>
    <property type="project" value="UniProtKB-KW"/>
</dbReference>
<evidence type="ECO:0000313" key="3">
    <source>
        <dbReference type="EMBL" id="SFP25810.1"/>
    </source>
</evidence>
<dbReference type="OrthoDB" id="28575at2157"/>
<dbReference type="RefSeq" id="WP_074875766.1">
    <property type="nucleotide sequence ID" value="NZ_FOXI01000002.1"/>
</dbReference>
<feature type="transmembrane region" description="Helical" evidence="1">
    <location>
        <begin position="181"/>
        <end position="199"/>
    </location>
</feature>
<feature type="transmembrane region" description="Helical" evidence="1">
    <location>
        <begin position="46"/>
        <end position="67"/>
    </location>
</feature>
<feature type="domain" description="CAAX prenyl protease 2/Lysostaphin resistance protein A-like" evidence="2">
    <location>
        <begin position="116"/>
        <end position="218"/>
    </location>
</feature>
<proteinExistence type="predicted"/>
<organism evidence="3 4">
    <name type="scientific">Halolamina pelagica</name>
    <dbReference type="NCBI Taxonomy" id="699431"/>
    <lineage>
        <taxon>Archaea</taxon>
        <taxon>Methanobacteriati</taxon>
        <taxon>Methanobacteriota</taxon>
        <taxon>Stenosarchaea group</taxon>
        <taxon>Halobacteria</taxon>
        <taxon>Halobacteriales</taxon>
        <taxon>Haloferacaceae</taxon>
    </lineage>
</organism>
<gene>
    <name evidence="3" type="ORF">SAMN05216277_102216</name>
</gene>
<evidence type="ECO:0000313" key="4">
    <source>
        <dbReference type="Proteomes" id="UP000183769"/>
    </source>
</evidence>
<dbReference type="GO" id="GO:0004175">
    <property type="term" value="F:endopeptidase activity"/>
    <property type="evidence" value="ECO:0007669"/>
    <property type="project" value="UniProtKB-ARBA"/>
</dbReference>
<dbReference type="PANTHER" id="PTHR35797:SF1">
    <property type="entry name" value="PROTEASE"/>
    <property type="match status" value="1"/>
</dbReference>
<dbReference type="InterPro" id="IPR042150">
    <property type="entry name" value="MmRce1-like"/>
</dbReference>
<reference evidence="4" key="1">
    <citation type="submission" date="2016-10" db="EMBL/GenBank/DDBJ databases">
        <authorList>
            <person name="Varghese N."/>
            <person name="Submissions S."/>
        </authorList>
    </citation>
    <scope>NUCLEOTIDE SEQUENCE [LARGE SCALE GENOMIC DNA]</scope>
    <source>
        <strain evidence="4">CGMCC 1.10329</strain>
    </source>
</reference>
<dbReference type="PANTHER" id="PTHR35797">
    <property type="entry name" value="PROTEASE-RELATED"/>
    <property type="match status" value="1"/>
</dbReference>
<dbReference type="GO" id="GO:0080120">
    <property type="term" value="P:CAAX-box protein maturation"/>
    <property type="evidence" value="ECO:0007669"/>
    <property type="project" value="UniProtKB-ARBA"/>
</dbReference>
<sequence length="273" mass="30043">MLREQVDQNPLLTFFVVTFGWTWGWDALYFTFGWWDTVPTTFPRQWGVPIGAIVVVWASEVSLQSWLRNVLDWRVRPSLYLVALLVPFAITNVREVFRALGGGSLAYAPPGALYLILLFLFANTLLFGGVEEIGWRGFLQPRLQEHTSVLTAGIGIGVVWWAWHLPLFLGHRNFVLEPVPLLAYTVFVIGASVAFGAFVNVTGGSVLPVMVMHASTNVGALLEGSGGTLDSSALLTLVVGSGSWWLIVFALVVLFGRSLTPEFRSHSGPRVDP</sequence>
<dbReference type="AlphaFoldDB" id="A0A1I5NW02"/>
<keyword evidence="1" id="KW-0812">Transmembrane</keyword>
<feature type="transmembrane region" description="Helical" evidence="1">
    <location>
        <begin position="150"/>
        <end position="169"/>
    </location>
</feature>
<feature type="transmembrane region" description="Helical" evidence="1">
    <location>
        <begin position="112"/>
        <end position="130"/>
    </location>
</feature>
<keyword evidence="1" id="KW-0472">Membrane</keyword>
<dbReference type="EMBL" id="FOXI01000002">
    <property type="protein sequence ID" value="SFP25810.1"/>
    <property type="molecule type" value="Genomic_DNA"/>
</dbReference>
<keyword evidence="3" id="KW-0808">Transferase</keyword>